<keyword evidence="7" id="KW-0675">Receptor</keyword>
<dbReference type="Proteomes" id="UP001178507">
    <property type="component" value="Unassembled WGS sequence"/>
</dbReference>
<comment type="caution">
    <text evidence="11">The sequence shown here is derived from an EMBL/GenBank/DDBJ whole genome shotgun (WGS) entry which is preliminary data.</text>
</comment>
<evidence type="ECO:0000256" key="2">
    <source>
        <dbReference type="ARBA" id="ARBA00022475"/>
    </source>
</evidence>
<dbReference type="Gene3D" id="3.80.10.10">
    <property type="entry name" value="Ribonuclease Inhibitor"/>
    <property type="match status" value="2"/>
</dbReference>
<dbReference type="AlphaFoldDB" id="A0AA36MPT1"/>
<dbReference type="SUPFAM" id="SSF52058">
    <property type="entry name" value="L domain-like"/>
    <property type="match status" value="1"/>
</dbReference>
<evidence type="ECO:0000313" key="12">
    <source>
        <dbReference type="Proteomes" id="UP001178507"/>
    </source>
</evidence>
<feature type="transmembrane region" description="Helical" evidence="10">
    <location>
        <begin position="802"/>
        <end position="821"/>
    </location>
</feature>
<accession>A0AA36MPT1</accession>
<keyword evidence="2" id="KW-1003">Cell membrane</keyword>
<keyword evidence="3 10" id="KW-0812">Transmembrane</keyword>
<keyword evidence="12" id="KW-1185">Reference proteome</keyword>
<organism evidence="11 12">
    <name type="scientific">Effrenium voratum</name>
    <dbReference type="NCBI Taxonomy" id="2562239"/>
    <lineage>
        <taxon>Eukaryota</taxon>
        <taxon>Sar</taxon>
        <taxon>Alveolata</taxon>
        <taxon>Dinophyceae</taxon>
        <taxon>Suessiales</taxon>
        <taxon>Symbiodiniaceae</taxon>
        <taxon>Effrenium</taxon>
    </lineage>
</organism>
<protein>
    <submittedName>
        <fullName evidence="11">Uncharacterized protein</fullName>
    </submittedName>
</protein>
<evidence type="ECO:0000256" key="3">
    <source>
        <dbReference type="ARBA" id="ARBA00022692"/>
    </source>
</evidence>
<comment type="subcellular location">
    <subcellularLocation>
        <location evidence="1">Cell membrane</location>
    </subcellularLocation>
    <subcellularLocation>
        <location evidence="9">Endomembrane system</location>
        <topology evidence="9">Single-pass membrane protein</topology>
    </subcellularLocation>
</comment>
<evidence type="ECO:0000256" key="4">
    <source>
        <dbReference type="ARBA" id="ARBA00022729"/>
    </source>
</evidence>
<keyword evidence="8" id="KW-0325">Glycoprotein</keyword>
<gene>
    <name evidence="11" type="ORF">EVOR1521_LOCUS8650</name>
</gene>
<dbReference type="EMBL" id="CAUJNA010000746">
    <property type="protein sequence ID" value="CAJ1380805.1"/>
    <property type="molecule type" value="Genomic_DNA"/>
</dbReference>
<evidence type="ECO:0000313" key="11">
    <source>
        <dbReference type="EMBL" id="CAJ1380805.1"/>
    </source>
</evidence>
<evidence type="ECO:0000256" key="8">
    <source>
        <dbReference type="ARBA" id="ARBA00023180"/>
    </source>
</evidence>
<evidence type="ECO:0000256" key="6">
    <source>
        <dbReference type="ARBA" id="ARBA00023136"/>
    </source>
</evidence>
<feature type="transmembrane region" description="Helical" evidence="10">
    <location>
        <begin position="833"/>
        <end position="853"/>
    </location>
</feature>
<dbReference type="PANTHER" id="PTHR48052">
    <property type="entry name" value="UNNAMED PRODUCT"/>
    <property type="match status" value="1"/>
</dbReference>
<reference evidence="11" key="1">
    <citation type="submission" date="2023-08" db="EMBL/GenBank/DDBJ databases">
        <authorList>
            <person name="Chen Y."/>
            <person name="Shah S."/>
            <person name="Dougan E. K."/>
            <person name="Thang M."/>
            <person name="Chan C."/>
        </authorList>
    </citation>
    <scope>NUCLEOTIDE SEQUENCE</scope>
</reference>
<sequence>MDRWNASAGPRDADVVAAWEKLINEQVDWNDWDVCDSAYVFCDGCVVKEIDSLRRDLVGSIEGLKVFFGLERLSIGNAQISGDIKALSNLTKLHKVALSGTLVSGSLASLSNLTNLEFLSLSNTQVCGDLESLSNLTLESLYLADTRVSGNLASVSSLTELRELNLRNTQVQGNLASLREYKLLRTLDLHKTQVAGSLDFVRHFRNLERLDLEGASGVWGELALLSHLRLMRTLVLTRTNVSGDLRSLKSLETLHELELKETRIVGQLKVVRQFLELTKADLSGTQVTGHLTTQWRSCCKNLRELLLKDSQVSLLPNVQNEALLHMHFTIEVYPQLALFPALVNLDVSGCPLNGAVQELLLALAASPRLARVNAARSNLSGTIPNLLRIKAADVDREVWNWWVAPLSRSLQTLNVEQNRITQVEGFSSTLLNLARQAEGVQLAPKLLQKALRLGVEINLEGTSLTNTSEPLRLLRSGRVKRTLEVRKTDKAKGYACYGLNSQQLLISPDLFLPEELCGCLPGWEGNGTNCRQCLPGRYNEDFNQSQCMQCPDASDTASVAASSVDMCLCDFGRIHPKEPGDAPGYRCACNMGQALHGRACVACGELHLNCSGVGNVATSVAPEQGWARLAPKNAKTFRCLEPAATRCTSSKDGQCAPGYAGPLCISCAEGSHSAGHLCKPCAAGPRKRALGAALVLGVAGLAIAGFVWRRRASEPEPSAGVPDAKKAALALLVSQGPLLLQLGQLWVVVAKLGTTKLDTKAEKGFAVAFWEQPYVQWLQLSAQGLQDALSLECSYGSAQTRFWGAVLSPLAPLALLALCGLVELFSRSSGISLAIKALTLFFIGGATSCAQLLSCQDTDGGGNLLGEHAFRLAMPELKCSVPSWAPA</sequence>
<feature type="transmembrane region" description="Helical" evidence="10">
    <location>
        <begin position="729"/>
        <end position="749"/>
    </location>
</feature>
<proteinExistence type="predicted"/>
<keyword evidence="5 10" id="KW-1133">Transmembrane helix</keyword>
<dbReference type="InterPro" id="IPR032675">
    <property type="entry name" value="LRR_dom_sf"/>
</dbReference>
<keyword evidence="4" id="KW-0732">Signal</keyword>
<dbReference type="PANTHER" id="PTHR48052:SF8">
    <property type="entry name" value="LRR RECEPTOR-LIKE SERINE_THREONINE-PROTEIN KINASE FLS2"/>
    <property type="match status" value="1"/>
</dbReference>
<evidence type="ECO:0000256" key="9">
    <source>
        <dbReference type="ARBA" id="ARBA00037847"/>
    </source>
</evidence>
<dbReference type="SMART" id="SM01411">
    <property type="entry name" value="Ephrin_rec_like"/>
    <property type="match status" value="1"/>
</dbReference>
<name>A0AA36MPT1_9DINO</name>
<evidence type="ECO:0000256" key="10">
    <source>
        <dbReference type="SAM" id="Phobius"/>
    </source>
</evidence>
<evidence type="ECO:0000256" key="5">
    <source>
        <dbReference type="ARBA" id="ARBA00022989"/>
    </source>
</evidence>
<keyword evidence="6 10" id="KW-0472">Membrane</keyword>
<dbReference type="GO" id="GO:0012505">
    <property type="term" value="C:endomembrane system"/>
    <property type="evidence" value="ECO:0007669"/>
    <property type="project" value="UniProtKB-SubCell"/>
</dbReference>
<dbReference type="PROSITE" id="PS51450">
    <property type="entry name" value="LRR"/>
    <property type="match status" value="1"/>
</dbReference>
<feature type="transmembrane region" description="Helical" evidence="10">
    <location>
        <begin position="689"/>
        <end position="708"/>
    </location>
</feature>
<evidence type="ECO:0000256" key="7">
    <source>
        <dbReference type="ARBA" id="ARBA00023170"/>
    </source>
</evidence>
<dbReference type="GO" id="GO:0005886">
    <property type="term" value="C:plasma membrane"/>
    <property type="evidence" value="ECO:0007669"/>
    <property type="project" value="UniProtKB-SubCell"/>
</dbReference>
<evidence type="ECO:0000256" key="1">
    <source>
        <dbReference type="ARBA" id="ARBA00004236"/>
    </source>
</evidence>
<dbReference type="Gene3D" id="2.10.50.10">
    <property type="entry name" value="Tumor Necrosis Factor Receptor, subunit A, domain 2"/>
    <property type="match status" value="1"/>
</dbReference>
<dbReference type="InterPro" id="IPR001611">
    <property type="entry name" value="Leu-rich_rpt"/>
</dbReference>